<evidence type="ECO:0000259" key="1">
    <source>
        <dbReference type="Pfam" id="PF12146"/>
    </source>
</evidence>
<dbReference type="AlphaFoldDB" id="A0A1H9UIZ7"/>
<dbReference type="InterPro" id="IPR029058">
    <property type="entry name" value="AB_hydrolase_fold"/>
</dbReference>
<reference evidence="3" key="1">
    <citation type="submission" date="2016-10" db="EMBL/GenBank/DDBJ databases">
        <authorList>
            <person name="Varghese N."/>
            <person name="Submissions S."/>
        </authorList>
    </citation>
    <scope>NUCLEOTIDE SEQUENCE [LARGE SCALE GENOMIC DNA]</scope>
    <source>
        <strain evidence="3">S1b</strain>
    </source>
</reference>
<sequence length="314" mass="36212">MSIRENFTLLSNNGKTKINCVTWKPENGKCKGVVQLIHGMIEYIDRYSEFAEFLTQNEFVVVGHDHLGHGKSIDSEEDYGFFDEERPSNVLIADIHNLKNKMQEEYKDVPYFLLGHSMGSYMLRKYIALYNRNVDGVIIMGTGFVAPKTTLSGMKFAKIIKKFKGSHHRSKTLENLTFGKSYNKFDKTGADVANSWLTKDQDIVKKYYSDPLCTFKFTVNGYLGLLEAVLFSCKLENVDRIPKNIPFFFVSGEDDPVGDFGKGVKKIYDMFNLTNHKDVTMKLYKNDRHEILHETDKEIVYKDILNWINSRAEK</sequence>
<dbReference type="Pfam" id="PF12146">
    <property type="entry name" value="Hydrolase_4"/>
    <property type="match status" value="1"/>
</dbReference>
<protein>
    <submittedName>
        <fullName evidence="2">Lysophospholipase, alpha-beta hydrolase superfamily</fullName>
    </submittedName>
</protein>
<dbReference type="SUPFAM" id="SSF53474">
    <property type="entry name" value="alpha/beta-Hydrolases"/>
    <property type="match status" value="1"/>
</dbReference>
<gene>
    <name evidence="2" type="ORF">SAMN02910429_02133</name>
</gene>
<keyword evidence="3" id="KW-1185">Reference proteome</keyword>
<dbReference type="RefSeq" id="WP_051604879.1">
    <property type="nucleotide sequence ID" value="NZ_FOGW01000030.1"/>
</dbReference>
<dbReference type="EMBL" id="FOGW01000030">
    <property type="protein sequence ID" value="SES09406.1"/>
    <property type="molecule type" value="Genomic_DNA"/>
</dbReference>
<evidence type="ECO:0000313" key="3">
    <source>
        <dbReference type="Proteomes" id="UP000182471"/>
    </source>
</evidence>
<dbReference type="InterPro" id="IPR022742">
    <property type="entry name" value="Hydrolase_4"/>
</dbReference>
<accession>A0A1H9UIZ7</accession>
<evidence type="ECO:0000313" key="2">
    <source>
        <dbReference type="EMBL" id="SES09406.1"/>
    </source>
</evidence>
<name>A0A1H9UIZ7_9FIRM</name>
<proteinExistence type="predicted"/>
<organism evidence="2 3">
    <name type="scientific">Lachnobacterium bovis</name>
    <dbReference type="NCBI Taxonomy" id="140626"/>
    <lineage>
        <taxon>Bacteria</taxon>
        <taxon>Bacillati</taxon>
        <taxon>Bacillota</taxon>
        <taxon>Clostridia</taxon>
        <taxon>Lachnospirales</taxon>
        <taxon>Lachnospiraceae</taxon>
        <taxon>Lachnobacterium</taxon>
    </lineage>
</organism>
<keyword evidence="2" id="KW-0378">Hydrolase</keyword>
<feature type="domain" description="Serine aminopeptidase S33" evidence="1">
    <location>
        <begin position="29"/>
        <end position="296"/>
    </location>
</feature>
<dbReference type="Gene3D" id="3.40.50.1820">
    <property type="entry name" value="alpha/beta hydrolase"/>
    <property type="match status" value="1"/>
</dbReference>
<dbReference type="PANTHER" id="PTHR11614">
    <property type="entry name" value="PHOSPHOLIPASE-RELATED"/>
    <property type="match status" value="1"/>
</dbReference>
<dbReference type="GO" id="GO:0016787">
    <property type="term" value="F:hydrolase activity"/>
    <property type="evidence" value="ECO:0007669"/>
    <property type="project" value="UniProtKB-KW"/>
</dbReference>
<dbReference type="InterPro" id="IPR051044">
    <property type="entry name" value="MAG_DAG_Lipase"/>
</dbReference>
<dbReference type="Proteomes" id="UP000182471">
    <property type="component" value="Unassembled WGS sequence"/>
</dbReference>